<protein>
    <recommendedName>
        <fullName evidence="8">ABC transmembrane type-1 domain-containing protein</fullName>
    </recommendedName>
</protein>
<dbReference type="PANTHER" id="PTHR43005:SF1">
    <property type="entry name" value="SPERMIDINE_PUTRESCINE TRANSPORT SYSTEM PERMEASE PROTEIN"/>
    <property type="match status" value="1"/>
</dbReference>
<keyword evidence="3" id="KW-1003">Cell membrane</keyword>
<keyword evidence="6 7" id="KW-0472">Membrane</keyword>
<sequence>MHHKDTNWKILSLLPIFLILVCLTLIPLVNIFYNSFFDIRWNDGGYVYKFIGFQQYIELPHNKFYLPGLKNTVTLSMITVLFQMIFGFCIALGISKIKTGKSFFTSLFLLPILLPPIVIGSIWRLMYGFDFGIFNYLLSFAGVYPLDWLGDPSLAFISVVILDIWHWTPFVVLLLLAGIETLPTDVYEAGRVDGTNAWSEIIHLTIPLMIPTIIVTIVFRFILTFKIFDEIYLLTKGGPGTSTEVISFSIYEAFFSADNVGLGSVMSVVSLFVVSLIIIIMLNITRRVNKYAEQD</sequence>
<feature type="transmembrane region" description="Helical" evidence="7">
    <location>
        <begin position="154"/>
        <end position="179"/>
    </location>
</feature>
<feature type="transmembrane region" description="Helical" evidence="7">
    <location>
        <begin position="260"/>
        <end position="282"/>
    </location>
</feature>
<feature type="transmembrane region" description="Helical" evidence="7">
    <location>
        <begin position="107"/>
        <end position="127"/>
    </location>
</feature>
<keyword evidence="5 7" id="KW-1133">Transmembrane helix</keyword>
<evidence type="ECO:0000313" key="9">
    <source>
        <dbReference type="EMBL" id="SVA84057.1"/>
    </source>
</evidence>
<dbReference type="Gene3D" id="1.10.3720.10">
    <property type="entry name" value="MetI-like"/>
    <property type="match status" value="1"/>
</dbReference>
<proteinExistence type="predicted"/>
<keyword evidence="4 7" id="KW-0812">Transmembrane</keyword>
<accession>A0A381Z5L7</accession>
<dbReference type="GO" id="GO:0005886">
    <property type="term" value="C:plasma membrane"/>
    <property type="evidence" value="ECO:0007669"/>
    <property type="project" value="UniProtKB-SubCell"/>
</dbReference>
<dbReference type="PANTHER" id="PTHR43005">
    <property type="entry name" value="BLR7065 PROTEIN"/>
    <property type="match status" value="1"/>
</dbReference>
<dbReference type="PROSITE" id="PS50928">
    <property type="entry name" value="ABC_TM1"/>
    <property type="match status" value="1"/>
</dbReference>
<evidence type="ECO:0000256" key="6">
    <source>
        <dbReference type="ARBA" id="ARBA00023136"/>
    </source>
</evidence>
<evidence type="ECO:0000256" key="7">
    <source>
        <dbReference type="SAM" id="Phobius"/>
    </source>
</evidence>
<reference evidence="9" key="1">
    <citation type="submission" date="2018-05" db="EMBL/GenBank/DDBJ databases">
        <authorList>
            <person name="Lanie J.A."/>
            <person name="Ng W.-L."/>
            <person name="Kazmierczak K.M."/>
            <person name="Andrzejewski T.M."/>
            <person name="Davidsen T.M."/>
            <person name="Wayne K.J."/>
            <person name="Tettelin H."/>
            <person name="Glass J.I."/>
            <person name="Rusch D."/>
            <person name="Podicherti R."/>
            <person name="Tsui H.-C.T."/>
            <person name="Winkler M.E."/>
        </authorList>
    </citation>
    <scope>NUCLEOTIDE SEQUENCE</scope>
</reference>
<feature type="transmembrane region" description="Helical" evidence="7">
    <location>
        <begin position="200"/>
        <end position="223"/>
    </location>
</feature>
<dbReference type="EMBL" id="UINC01019888">
    <property type="protein sequence ID" value="SVA84057.1"/>
    <property type="molecule type" value="Genomic_DNA"/>
</dbReference>
<evidence type="ECO:0000259" key="8">
    <source>
        <dbReference type="PROSITE" id="PS50928"/>
    </source>
</evidence>
<dbReference type="SUPFAM" id="SSF161098">
    <property type="entry name" value="MetI-like"/>
    <property type="match status" value="1"/>
</dbReference>
<evidence type="ECO:0000256" key="5">
    <source>
        <dbReference type="ARBA" id="ARBA00022989"/>
    </source>
</evidence>
<evidence type="ECO:0000256" key="4">
    <source>
        <dbReference type="ARBA" id="ARBA00022692"/>
    </source>
</evidence>
<comment type="subcellular location">
    <subcellularLocation>
        <location evidence="1">Cell membrane</location>
        <topology evidence="1">Multi-pass membrane protein</topology>
    </subcellularLocation>
</comment>
<evidence type="ECO:0000256" key="1">
    <source>
        <dbReference type="ARBA" id="ARBA00004651"/>
    </source>
</evidence>
<dbReference type="GO" id="GO:0055085">
    <property type="term" value="P:transmembrane transport"/>
    <property type="evidence" value="ECO:0007669"/>
    <property type="project" value="InterPro"/>
</dbReference>
<feature type="domain" description="ABC transmembrane type-1" evidence="8">
    <location>
        <begin position="69"/>
        <end position="283"/>
    </location>
</feature>
<evidence type="ECO:0000256" key="3">
    <source>
        <dbReference type="ARBA" id="ARBA00022475"/>
    </source>
</evidence>
<feature type="transmembrane region" description="Helical" evidence="7">
    <location>
        <begin position="12"/>
        <end position="33"/>
    </location>
</feature>
<gene>
    <name evidence="9" type="ORF">METZ01_LOCUS136911</name>
</gene>
<keyword evidence="2" id="KW-0813">Transport</keyword>
<dbReference type="AlphaFoldDB" id="A0A381Z5L7"/>
<dbReference type="InterPro" id="IPR035906">
    <property type="entry name" value="MetI-like_sf"/>
</dbReference>
<feature type="transmembrane region" description="Helical" evidence="7">
    <location>
        <begin position="73"/>
        <end position="95"/>
    </location>
</feature>
<organism evidence="9">
    <name type="scientific">marine metagenome</name>
    <dbReference type="NCBI Taxonomy" id="408172"/>
    <lineage>
        <taxon>unclassified sequences</taxon>
        <taxon>metagenomes</taxon>
        <taxon>ecological metagenomes</taxon>
    </lineage>
</organism>
<dbReference type="CDD" id="cd06261">
    <property type="entry name" value="TM_PBP2"/>
    <property type="match status" value="1"/>
</dbReference>
<dbReference type="InterPro" id="IPR000515">
    <property type="entry name" value="MetI-like"/>
</dbReference>
<dbReference type="Pfam" id="PF00528">
    <property type="entry name" value="BPD_transp_1"/>
    <property type="match status" value="1"/>
</dbReference>
<name>A0A381Z5L7_9ZZZZ</name>
<evidence type="ECO:0000256" key="2">
    <source>
        <dbReference type="ARBA" id="ARBA00022448"/>
    </source>
</evidence>